<evidence type="ECO:0000313" key="3">
    <source>
        <dbReference type="Proteomes" id="UP000053859"/>
    </source>
</evidence>
<reference evidence="2" key="1">
    <citation type="journal article" date="2015" name="Genome Announc.">
        <title>Draft Genome Sequence of Thiostrepton-Producing Streptomyces azureus ATCC 14921.</title>
        <authorList>
            <person name="Sakihara K."/>
            <person name="Maeda J."/>
            <person name="Tashiro K."/>
            <person name="Fujino Y."/>
            <person name="Kuhara S."/>
            <person name="Ohshima T."/>
            <person name="Ogata S."/>
            <person name="Doi K."/>
        </authorList>
    </citation>
    <scope>NUCLEOTIDE SEQUENCE [LARGE SCALE GENOMIC DNA]</scope>
    <source>
        <strain evidence="2">ATCC14921</strain>
    </source>
</reference>
<proteinExistence type="predicted"/>
<sequence length="181" mass="19203">MRFPPRPWPLPKARLVATDIEFTRGDDPEVRGPVAALLLLLTGRPEAAREWAERTGGGVDSTSRLPGNTFCLDDRHRPVPAGRAVPPAGAPAPRRHSAPAPLPDMPVPPDAGPPRVSGRATWDRCCMRNVITGDDGPWSWATGTGNGAEGRGTGTVLRPRKVSRALGGAICQTLDVDGRCP</sequence>
<dbReference type="AlphaFoldDB" id="A0A0K8PV13"/>
<dbReference type="PATRIC" id="fig|146537.3.peg.6924"/>
<feature type="region of interest" description="Disordered" evidence="1">
    <location>
        <begin position="73"/>
        <end position="119"/>
    </location>
</feature>
<name>A0A0K8PV13_STRAJ</name>
<dbReference type="EMBL" id="DF968383">
    <property type="protein sequence ID" value="GAP51722.1"/>
    <property type="molecule type" value="Genomic_DNA"/>
</dbReference>
<feature type="compositionally biased region" description="Pro residues" evidence="1">
    <location>
        <begin position="100"/>
        <end position="112"/>
    </location>
</feature>
<accession>A0A0K8PV13</accession>
<keyword evidence="3" id="KW-1185">Reference proteome</keyword>
<dbReference type="Proteomes" id="UP000053859">
    <property type="component" value="Unassembled WGS sequence"/>
</dbReference>
<evidence type="ECO:0000313" key="2">
    <source>
        <dbReference type="EMBL" id="GAP51722.1"/>
    </source>
</evidence>
<evidence type="ECO:0000256" key="1">
    <source>
        <dbReference type="SAM" id="MobiDB-lite"/>
    </source>
</evidence>
<gene>
    <name evidence="2" type="ORF">SAZU_6595</name>
</gene>
<protein>
    <submittedName>
        <fullName evidence="2">Uncharacterized protein</fullName>
    </submittedName>
</protein>
<organism evidence="2 3">
    <name type="scientific">Streptomyces azureus</name>
    <dbReference type="NCBI Taxonomy" id="146537"/>
    <lineage>
        <taxon>Bacteria</taxon>
        <taxon>Bacillati</taxon>
        <taxon>Actinomycetota</taxon>
        <taxon>Actinomycetes</taxon>
        <taxon>Kitasatosporales</taxon>
        <taxon>Streptomycetaceae</taxon>
        <taxon>Streptomyces</taxon>
    </lineage>
</organism>